<feature type="region of interest" description="Disordered" evidence="1">
    <location>
        <begin position="81"/>
        <end position="116"/>
    </location>
</feature>
<feature type="compositionally biased region" description="Basic and acidic residues" evidence="1">
    <location>
        <begin position="88"/>
        <end position="104"/>
    </location>
</feature>
<dbReference type="EMBL" id="WTYS01000001">
    <property type="protein sequence ID" value="MXO55548.1"/>
    <property type="molecule type" value="Genomic_DNA"/>
</dbReference>
<dbReference type="AlphaFoldDB" id="A0A6I4SJE7"/>
<dbReference type="RefSeq" id="WP_160596860.1">
    <property type="nucleotide sequence ID" value="NZ_WTYS01000001.1"/>
</dbReference>
<evidence type="ECO:0000313" key="4">
    <source>
        <dbReference type="Proteomes" id="UP000468943"/>
    </source>
</evidence>
<dbReference type="OrthoDB" id="7391745at2"/>
<feature type="region of interest" description="Disordered" evidence="1">
    <location>
        <begin position="140"/>
        <end position="188"/>
    </location>
</feature>
<keyword evidence="4" id="KW-1185">Reference proteome</keyword>
<organism evidence="3 4">
    <name type="scientific">Pontixanthobacter gangjinensis</name>
    <dbReference type="NCBI Taxonomy" id="1028742"/>
    <lineage>
        <taxon>Bacteria</taxon>
        <taxon>Pseudomonadati</taxon>
        <taxon>Pseudomonadota</taxon>
        <taxon>Alphaproteobacteria</taxon>
        <taxon>Sphingomonadales</taxon>
        <taxon>Erythrobacteraceae</taxon>
        <taxon>Pontixanthobacter</taxon>
    </lineage>
</organism>
<sequence length="188" mass="19937">MSRTASRRKANACTNACNGLCSGLVIAGLAMAMPLSAQQQSPSSTAEKVIENAREAYGPPSPKKKCEEQSSDEIVVCAEEQEQSQFRIRSDERAEDDYARETMHEGNPPAPDVAGPGIFKGKATFGFGAPPPPALIIDFSALPEAPPGSDADRISKGLPPLGDDRGTARLLPLPKEPPEAAPEEVNQR</sequence>
<proteinExistence type="predicted"/>
<keyword evidence="2" id="KW-0732">Signal</keyword>
<dbReference type="Proteomes" id="UP000468943">
    <property type="component" value="Unassembled WGS sequence"/>
</dbReference>
<reference evidence="3 4" key="1">
    <citation type="submission" date="2019-12" db="EMBL/GenBank/DDBJ databases">
        <title>Genomic-based taxomic classification of the family Erythrobacteraceae.</title>
        <authorList>
            <person name="Xu L."/>
        </authorList>
    </citation>
    <scope>NUCLEOTIDE SEQUENCE [LARGE SCALE GENOMIC DNA]</scope>
    <source>
        <strain evidence="3 4">JCM 17802</strain>
    </source>
</reference>
<gene>
    <name evidence="3" type="ORF">GRI36_01500</name>
</gene>
<evidence type="ECO:0000313" key="3">
    <source>
        <dbReference type="EMBL" id="MXO55548.1"/>
    </source>
</evidence>
<evidence type="ECO:0000256" key="1">
    <source>
        <dbReference type="SAM" id="MobiDB-lite"/>
    </source>
</evidence>
<evidence type="ECO:0000256" key="2">
    <source>
        <dbReference type="SAM" id="SignalP"/>
    </source>
</evidence>
<protein>
    <submittedName>
        <fullName evidence="3">Uncharacterized protein</fullName>
    </submittedName>
</protein>
<feature type="chain" id="PRO_5026326654" evidence="2">
    <location>
        <begin position="38"/>
        <end position="188"/>
    </location>
</feature>
<name>A0A6I4SJE7_9SPHN</name>
<feature type="signal peptide" evidence="2">
    <location>
        <begin position="1"/>
        <end position="37"/>
    </location>
</feature>
<accession>A0A6I4SJE7</accession>
<comment type="caution">
    <text evidence="3">The sequence shown here is derived from an EMBL/GenBank/DDBJ whole genome shotgun (WGS) entry which is preliminary data.</text>
</comment>